<dbReference type="OrthoDB" id="9808602at2"/>
<dbReference type="EMBL" id="WNKS01000009">
    <property type="protein sequence ID" value="MTV31668.1"/>
    <property type="molecule type" value="Genomic_DNA"/>
</dbReference>
<evidence type="ECO:0000259" key="9">
    <source>
        <dbReference type="Pfam" id="PF02397"/>
    </source>
</evidence>
<gene>
    <name evidence="10" type="ORF">GJ654_11760</name>
</gene>
<keyword evidence="3 10" id="KW-0808">Transferase</keyword>
<dbReference type="GO" id="GO:0016020">
    <property type="term" value="C:membrane"/>
    <property type="evidence" value="ECO:0007669"/>
    <property type="project" value="UniProtKB-SubCell"/>
</dbReference>
<dbReference type="NCBIfam" id="TIGR03025">
    <property type="entry name" value="EPS_sugtrans"/>
    <property type="match status" value="1"/>
</dbReference>
<evidence type="ECO:0000313" key="11">
    <source>
        <dbReference type="Proteomes" id="UP000439113"/>
    </source>
</evidence>
<dbReference type="InterPro" id="IPR017475">
    <property type="entry name" value="EPS_sugar_tfrase"/>
</dbReference>
<dbReference type="PANTHER" id="PTHR30576:SF21">
    <property type="entry name" value="UDP-GLUCOSE:UNDECAPRENYL-PHOSPHATE GLUCOSE-1-PHOSPHATE TRANSFERASE"/>
    <property type="match status" value="1"/>
</dbReference>
<evidence type="ECO:0000313" key="10">
    <source>
        <dbReference type="EMBL" id="MTV31668.1"/>
    </source>
</evidence>
<feature type="transmembrane region" description="Helical" evidence="8">
    <location>
        <begin position="80"/>
        <end position="97"/>
    </location>
</feature>
<accession>A0A6N8DMV7</accession>
<dbReference type="PANTHER" id="PTHR30576">
    <property type="entry name" value="COLANIC BIOSYNTHESIS UDP-GLUCOSE LIPID CARRIER TRANSFERASE"/>
    <property type="match status" value="1"/>
</dbReference>
<comment type="subcellular location">
    <subcellularLocation>
        <location evidence="1">Membrane</location>
        <topology evidence="1">Multi-pass membrane protein</topology>
    </subcellularLocation>
</comment>
<dbReference type="AlphaFoldDB" id="A0A6N8DMV7"/>
<evidence type="ECO:0000256" key="1">
    <source>
        <dbReference type="ARBA" id="ARBA00004141"/>
    </source>
</evidence>
<evidence type="ECO:0000256" key="8">
    <source>
        <dbReference type="SAM" id="Phobius"/>
    </source>
</evidence>
<dbReference type="GO" id="GO:0009242">
    <property type="term" value="P:colanic acid biosynthetic process"/>
    <property type="evidence" value="ECO:0007669"/>
    <property type="project" value="TreeGrafter"/>
</dbReference>
<dbReference type="GO" id="GO:0089702">
    <property type="term" value="F:undecaprenyl-phosphate glucose phosphotransferase activity"/>
    <property type="evidence" value="ECO:0007669"/>
    <property type="project" value="TreeGrafter"/>
</dbReference>
<evidence type="ECO:0000256" key="7">
    <source>
        <dbReference type="ARBA" id="ARBA00023169"/>
    </source>
</evidence>
<keyword evidence="5 8" id="KW-1133">Transmembrane helix</keyword>
<feature type="transmembrane region" description="Helical" evidence="8">
    <location>
        <begin position="37"/>
        <end position="60"/>
    </location>
</feature>
<organism evidence="10 11">
    <name type="scientific">Rhodoblastus acidophilus</name>
    <name type="common">Rhodopseudomonas acidophila</name>
    <dbReference type="NCBI Taxonomy" id="1074"/>
    <lineage>
        <taxon>Bacteria</taxon>
        <taxon>Pseudomonadati</taxon>
        <taxon>Pseudomonadota</taxon>
        <taxon>Alphaproteobacteria</taxon>
        <taxon>Hyphomicrobiales</taxon>
        <taxon>Rhodoblastaceae</taxon>
        <taxon>Rhodoblastus</taxon>
    </lineage>
</organism>
<evidence type="ECO:0000256" key="2">
    <source>
        <dbReference type="ARBA" id="ARBA00006464"/>
    </source>
</evidence>
<comment type="similarity">
    <text evidence="2">Belongs to the bacterial sugar transferase family.</text>
</comment>
<feature type="transmembrane region" description="Helical" evidence="8">
    <location>
        <begin position="303"/>
        <end position="327"/>
    </location>
</feature>
<sequence length="491" mass="55605">MLKPNAKMNSIVPIVGQHGAWRSVRRRKGRLRVSSKAALGAFPAMLATLDACVIVTAAVLTCRLYNGLFHGYSEPIGDEIDFALLIVALFVGQNLFHDGYCFRNILSEKINFPSLFRRWIYAFSMASMFAFVTRSGCEMSRVATILFFGMGAITLLATRRLAEHWARESLRSGEVSLNRVFLVGYEEEINAFSERYKPWSLGMDVTAAVLRNRNTIAEDLQLATATARIFQPDDVFILLPWHEVRAIEACVETFLGLPTSVHLGPDRILEKFDGATIDKVGPISSIRLVRRPLNSFEIRAKRVFDLVAASCGLLALLPLFALVALAIKLDSPGPVFFRQRRYGFNQRPFGIFKFRSMTWTKSGADLRQATRKDARVTRVGRFIRRTNIDELPQLINVLLGQMSLVGPRPHIMAHDQMLGRTISQAARRHNVKPGITGWAQAHGFRGELDTKEKVRGRVEHDLYYIDHWSLWLDVRILFLTLFSRAAYRNAY</sequence>
<keyword evidence="4 8" id="KW-0812">Transmembrane</keyword>
<feature type="transmembrane region" description="Helical" evidence="8">
    <location>
        <begin position="142"/>
        <end position="162"/>
    </location>
</feature>
<keyword evidence="6 8" id="KW-0472">Membrane</keyword>
<feature type="transmembrane region" description="Helical" evidence="8">
    <location>
        <begin position="118"/>
        <end position="136"/>
    </location>
</feature>
<dbReference type="InterPro" id="IPR003362">
    <property type="entry name" value="Bact_transf"/>
</dbReference>
<keyword evidence="7" id="KW-0270">Exopolysaccharide synthesis</keyword>
<evidence type="ECO:0000256" key="6">
    <source>
        <dbReference type="ARBA" id="ARBA00023136"/>
    </source>
</evidence>
<evidence type="ECO:0000256" key="5">
    <source>
        <dbReference type="ARBA" id="ARBA00022989"/>
    </source>
</evidence>
<name>A0A6N8DMV7_RHOAC</name>
<evidence type="ECO:0000256" key="4">
    <source>
        <dbReference type="ARBA" id="ARBA00022692"/>
    </source>
</evidence>
<comment type="caution">
    <text evidence="10">The sequence shown here is derived from an EMBL/GenBank/DDBJ whole genome shotgun (WGS) entry which is preliminary data.</text>
</comment>
<protein>
    <submittedName>
        <fullName evidence="10">Exopolysaccharide biosynthesis polyprenyl glycosylphosphotransferase</fullName>
    </submittedName>
</protein>
<feature type="domain" description="Bacterial sugar transferase" evidence="9">
    <location>
        <begin position="301"/>
        <end position="482"/>
    </location>
</feature>
<dbReference type="GO" id="GO:0000271">
    <property type="term" value="P:polysaccharide biosynthetic process"/>
    <property type="evidence" value="ECO:0007669"/>
    <property type="project" value="UniProtKB-KW"/>
</dbReference>
<dbReference type="Pfam" id="PF02397">
    <property type="entry name" value="Bac_transf"/>
    <property type="match status" value="1"/>
</dbReference>
<dbReference type="Pfam" id="PF13727">
    <property type="entry name" value="CoA_binding_3"/>
    <property type="match status" value="1"/>
</dbReference>
<reference evidence="10 11" key="1">
    <citation type="submission" date="2019-11" db="EMBL/GenBank/DDBJ databases">
        <title>Whole-genome sequence of a Rhodoblastus acidophilus DSM 142.</title>
        <authorList>
            <person name="Kyndt J.A."/>
            <person name="Meyer T.E."/>
        </authorList>
    </citation>
    <scope>NUCLEOTIDE SEQUENCE [LARGE SCALE GENOMIC DNA]</scope>
    <source>
        <strain evidence="10 11">DSM 142</strain>
    </source>
</reference>
<dbReference type="Proteomes" id="UP000439113">
    <property type="component" value="Unassembled WGS sequence"/>
</dbReference>
<evidence type="ECO:0000256" key="3">
    <source>
        <dbReference type="ARBA" id="ARBA00022679"/>
    </source>
</evidence>
<proteinExistence type="inferred from homology"/>